<evidence type="ECO:0000313" key="8">
    <source>
        <dbReference type="Proteomes" id="UP000759131"/>
    </source>
</evidence>
<comment type="similarity">
    <text evidence="5">Belongs to the protein kinase superfamily. Ser/Thr protein kinase family. GCN2 subfamily.</text>
</comment>
<feature type="domain" description="Protein kinase" evidence="6">
    <location>
        <begin position="257"/>
        <end position="483"/>
    </location>
</feature>
<evidence type="ECO:0000256" key="4">
    <source>
        <dbReference type="ARBA" id="ARBA00022840"/>
    </source>
</evidence>
<accession>A0A7R9L617</accession>
<dbReference type="PROSITE" id="PS50011">
    <property type="entry name" value="PROTEIN_KINASE_DOM"/>
    <property type="match status" value="1"/>
</dbReference>
<dbReference type="PANTHER" id="PTHR11042:SF187">
    <property type="entry name" value="EUKARYOTIC TRANSLATION INITIATION FACTOR 2-ALPHA KINASE 2"/>
    <property type="match status" value="1"/>
</dbReference>
<feature type="non-terminal residue" evidence="7">
    <location>
        <position position="1"/>
    </location>
</feature>
<dbReference type="InterPro" id="IPR008271">
    <property type="entry name" value="Ser/Thr_kinase_AS"/>
</dbReference>
<dbReference type="InterPro" id="IPR050339">
    <property type="entry name" value="CC_SR_Kinase"/>
</dbReference>
<name>A0A7R9L617_9ACAR</name>
<dbReference type="Gene3D" id="3.30.200.20">
    <property type="entry name" value="Phosphorylase Kinase, domain 1"/>
    <property type="match status" value="1"/>
</dbReference>
<keyword evidence="3" id="KW-0418">Kinase</keyword>
<keyword evidence="1" id="KW-0808">Transferase</keyword>
<organism evidence="7">
    <name type="scientific">Medioppia subpectinata</name>
    <dbReference type="NCBI Taxonomy" id="1979941"/>
    <lineage>
        <taxon>Eukaryota</taxon>
        <taxon>Metazoa</taxon>
        <taxon>Ecdysozoa</taxon>
        <taxon>Arthropoda</taxon>
        <taxon>Chelicerata</taxon>
        <taxon>Arachnida</taxon>
        <taxon>Acari</taxon>
        <taxon>Acariformes</taxon>
        <taxon>Sarcoptiformes</taxon>
        <taxon>Oribatida</taxon>
        <taxon>Brachypylina</taxon>
        <taxon>Oppioidea</taxon>
        <taxon>Oppiidae</taxon>
        <taxon>Medioppia</taxon>
    </lineage>
</organism>
<keyword evidence="8" id="KW-1185">Reference proteome</keyword>
<reference evidence="7" key="1">
    <citation type="submission" date="2020-11" db="EMBL/GenBank/DDBJ databases">
        <authorList>
            <person name="Tran Van P."/>
        </authorList>
    </citation>
    <scope>NUCLEOTIDE SEQUENCE</scope>
</reference>
<keyword evidence="2" id="KW-0547">Nucleotide-binding</keyword>
<dbReference type="EMBL" id="CAJPIZ010015225">
    <property type="protein sequence ID" value="CAG2115165.1"/>
    <property type="molecule type" value="Genomic_DNA"/>
</dbReference>
<dbReference type="GO" id="GO:0004694">
    <property type="term" value="F:eukaryotic translation initiation factor 2alpha kinase activity"/>
    <property type="evidence" value="ECO:0007669"/>
    <property type="project" value="TreeGrafter"/>
</dbReference>
<evidence type="ECO:0000313" key="7">
    <source>
        <dbReference type="EMBL" id="CAD7634735.1"/>
    </source>
</evidence>
<evidence type="ECO:0000256" key="3">
    <source>
        <dbReference type="ARBA" id="ARBA00022777"/>
    </source>
</evidence>
<dbReference type="GO" id="GO:0005737">
    <property type="term" value="C:cytoplasm"/>
    <property type="evidence" value="ECO:0007669"/>
    <property type="project" value="TreeGrafter"/>
</dbReference>
<dbReference type="SMART" id="SM00220">
    <property type="entry name" value="S_TKc"/>
    <property type="match status" value="1"/>
</dbReference>
<evidence type="ECO:0000256" key="2">
    <source>
        <dbReference type="ARBA" id="ARBA00022741"/>
    </source>
</evidence>
<sequence>MLKKYPNIDGFEIEERYNETTEQSINSDIIELFIKYIPRLDSINFWLNHTLSSKTRDKLFAKFGKQLKTIESYEEDSAGVSANIQLCPNLQTLDLTQTLEMWSSDGPLRLFSQHLCAENEILFPKLKTFRFRYTAEDSDRFEGFVRNYKTIIKSLYINIDYNCDKQSFDNLMDCLPQIVSLNELSISVKAVNHFSSDSFAVQLKQLGLKCRQMISLSIHMPYTQTMWDLNPAPIMPQTMSIITNSSRDNYYDETFDVNLQSIIGSGFFTTVYRVRHRTDGQTYAVKQITLSRLDEKQKSNAMKESDFLVKINPKMSVKYIDSWIEGNTFLYIQMEACDQSLRPILETKYQAFGRQSAKEPLKCHEWYLSCHIYRELLECVKSLHDMSPQLIHRDLKPENVLIQRQASGQWCLKLCDFGLSTLHDDEINYRTSQKHTADVGTPKYIAHEVMTGRKYGPKADVYSLAIIGGELFDICVPTIDLTN</sequence>
<dbReference type="AlphaFoldDB" id="A0A7R9L617"/>
<dbReference type="InterPro" id="IPR011009">
    <property type="entry name" value="Kinase-like_dom_sf"/>
</dbReference>
<dbReference type="Proteomes" id="UP000759131">
    <property type="component" value="Unassembled WGS sequence"/>
</dbReference>
<evidence type="ECO:0000256" key="5">
    <source>
        <dbReference type="ARBA" id="ARBA00037982"/>
    </source>
</evidence>
<dbReference type="EMBL" id="OC869800">
    <property type="protein sequence ID" value="CAD7634735.1"/>
    <property type="molecule type" value="Genomic_DNA"/>
</dbReference>
<protein>
    <recommendedName>
        <fullName evidence="6">Protein kinase domain-containing protein</fullName>
    </recommendedName>
</protein>
<dbReference type="PROSITE" id="PS00108">
    <property type="entry name" value="PROTEIN_KINASE_ST"/>
    <property type="match status" value="1"/>
</dbReference>
<dbReference type="PANTHER" id="PTHR11042">
    <property type="entry name" value="EUKARYOTIC TRANSLATION INITIATION FACTOR 2-ALPHA KINASE EIF2-ALPHA KINASE -RELATED"/>
    <property type="match status" value="1"/>
</dbReference>
<proteinExistence type="inferred from homology"/>
<dbReference type="Gene3D" id="1.10.510.10">
    <property type="entry name" value="Transferase(Phosphotransferase) domain 1"/>
    <property type="match status" value="1"/>
</dbReference>
<keyword evidence="4" id="KW-0067">ATP-binding</keyword>
<dbReference type="SUPFAM" id="SSF56112">
    <property type="entry name" value="Protein kinase-like (PK-like)"/>
    <property type="match status" value="1"/>
</dbReference>
<evidence type="ECO:0000259" key="6">
    <source>
        <dbReference type="PROSITE" id="PS50011"/>
    </source>
</evidence>
<dbReference type="Pfam" id="PF00069">
    <property type="entry name" value="Pkinase"/>
    <property type="match status" value="1"/>
</dbReference>
<dbReference type="GO" id="GO:0005634">
    <property type="term" value="C:nucleus"/>
    <property type="evidence" value="ECO:0007669"/>
    <property type="project" value="TreeGrafter"/>
</dbReference>
<gene>
    <name evidence="7" type="ORF">OSB1V03_LOCUS15130</name>
</gene>
<dbReference type="InterPro" id="IPR000719">
    <property type="entry name" value="Prot_kinase_dom"/>
</dbReference>
<dbReference type="Gene3D" id="3.80.10.10">
    <property type="entry name" value="Ribonuclease Inhibitor"/>
    <property type="match status" value="1"/>
</dbReference>
<dbReference type="GO" id="GO:0005524">
    <property type="term" value="F:ATP binding"/>
    <property type="evidence" value="ECO:0007669"/>
    <property type="project" value="UniProtKB-KW"/>
</dbReference>
<dbReference type="OrthoDB" id="1046782at2759"/>
<dbReference type="InterPro" id="IPR032675">
    <property type="entry name" value="LRR_dom_sf"/>
</dbReference>
<evidence type="ECO:0000256" key="1">
    <source>
        <dbReference type="ARBA" id="ARBA00022679"/>
    </source>
</evidence>